<dbReference type="Proteomes" id="UP001060215">
    <property type="component" value="Chromosome 8"/>
</dbReference>
<gene>
    <name evidence="1" type="ORF">LOK49_LG09G00451</name>
</gene>
<accession>A0ACC0GLD6</accession>
<reference evidence="1 2" key="1">
    <citation type="journal article" date="2022" name="Plant J.">
        <title>Chromosome-level genome of Camellia lanceoleosa provides a valuable resource for understanding genome evolution and self-incompatibility.</title>
        <authorList>
            <person name="Gong W."/>
            <person name="Xiao S."/>
            <person name="Wang L."/>
            <person name="Liao Z."/>
            <person name="Chang Y."/>
            <person name="Mo W."/>
            <person name="Hu G."/>
            <person name="Li W."/>
            <person name="Zhao G."/>
            <person name="Zhu H."/>
            <person name="Hu X."/>
            <person name="Ji K."/>
            <person name="Xiang X."/>
            <person name="Song Q."/>
            <person name="Yuan D."/>
            <person name="Jin S."/>
            <person name="Zhang L."/>
        </authorList>
    </citation>
    <scope>NUCLEOTIDE SEQUENCE [LARGE SCALE GENOMIC DNA]</scope>
    <source>
        <strain evidence="1">SQ_2022a</strain>
    </source>
</reference>
<name>A0ACC0GLD6_9ERIC</name>
<organism evidence="1 2">
    <name type="scientific">Camellia lanceoleosa</name>
    <dbReference type="NCBI Taxonomy" id="1840588"/>
    <lineage>
        <taxon>Eukaryota</taxon>
        <taxon>Viridiplantae</taxon>
        <taxon>Streptophyta</taxon>
        <taxon>Embryophyta</taxon>
        <taxon>Tracheophyta</taxon>
        <taxon>Spermatophyta</taxon>
        <taxon>Magnoliopsida</taxon>
        <taxon>eudicotyledons</taxon>
        <taxon>Gunneridae</taxon>
        <taxon>Pentapetalae</taxon>
        <taxon>asterids</taxon>
        <taxon>Ericales</taxon>
        <taxon>Theaceae</taxon>
        <taxon>Camellia</taxon>
    </lineage>
</organism>
<keyword evidence="2" id="KW-1185">Reference proteome</keyword>
<sequence length="168" mass="18542">MNGISVYIVYPARILRLRVHGTKKDIMQDTSSEEICVAMAGLIARFDGYEIQLWNVNKYGSCADAVIIGVMPPPLLERQRYYCAVTIGDDVAISVFRLSEDCSRSLVGAILSKLVPATFSTIASFSKMIRRTSPLTCLKDYPRKGEKLTLSPSGTLAAITDSLAVYYF</sequence>
<dbReference type="EMBL" id="CM045765">
    <property type="protein sequence ID" value="KAI8001403.1"/>
    <property type="molecule type" value="Genomic_DNA"/>
</dbReference>
<evidence type="ECO:0000313" key="2">
    <source>
        <dbReference type="Proteomes" id="UP001060215"/>
    </source>
</evidence>
<evidence type="ECO:0000313" key="1">
    <source>
        <dbReference type="EMBL" id="KAI8001403.1"/>
    </source>
</evidence>
<proteinExistence type="predicted"/>
<protein>
    <submittedName>
        <fullName evidence="1">Uncharacterized protein</fullName>
    </submittedName>
</protein>
<comment type="caution">
    <text evidence="1">The sequence shown here is derived from an EMBL/GenBank/DDBJ whole genome shotgun (WGS) entry which is preliminary data.</text>
</comment>